<proteinExistence type="predicted"/>
<feature type="region of interest" description="Disordered" evidence="1">
    <location>
        <begin position="93"/>
        <end position="180"/>
    </location>
</feature>
<comment type="caution">
    <text evidence="2">The sequence shown here is derived from an EMBL/GenBank/DDBJ whole genome shotgun (WGS) entry which is preliminary data.</text>
</comment>
<accession>A0ABQ3T2A9</accession>
<evidence type="ECO:0000313" key="2">
    <source>
        <dbReference type="EMBL" id="GHI74526.1"/>
    </source>
</evidence>
<evidence type="ECO:0000256" key="1">
    <source>
        <dbReference type="SAM" id="MobiDB-lite"/>
    </source>
</evidence>
<feature type="compositionally biased region" description="Pro residues" evidence="1">
    <location>
        <begin position="157"/>
        <end position="172"/>
    </location>
</feature>
<feature type="compositionally biased region" description="Basic and acidic residues" evidence="1">
    <location>
        <begin position="93"/>
        <end position="103"/>
    </location>
</feature>
<sequence>MGNNRVRLSGGAAWQTDFRRRTTGRAPRTAMEVATVRRTLNHTLTELKRAIDQYAVAVAADLYALAWQQAAGAPPSETRDQRAQLKNLKEILGSRRWQEEEGRQAAAAPPKSVPSQPRVATAAPRVRPDVARADESVARSPRRNPSSSAAPRRSSVPPRPPVPTSAPTPDPSPHVIDRPPRREEPAFLETGQLWEIATELRPLLEQTARTGSTTTWPQIHKRLPGLPRLHADDQCVLLWLVDEDGRKGEPLLSALVTVGDRQMHPRFPAVAEQLGWTPPAGTRPHTGWSYEVLKAHQHWRHRR</sequence>
<evidence type="ECO:0000313" key="3">
    <source>
        <dbReference type="Proteomes" id="UP000608522"/>
    </source>
</evidence>
<gene>
    <name evidence="2" type="ORF">Sspor_00870</name>
</gene>
<dbReference type="EMBL" id="BNED01000002">
    <property type="protein sequence ID" value="GHI74526.1"/>
    <property type="molecule type" value="Genomic_DNA"/>
</dbReference>
<feature type="compositionally biased region" description="Low complexity" evidence="1">
    <location>
        <begin position="143"/>
        <end position="156"/>
    </location>
</feature>
<keyword evidence="3" id="KW-1185">Reference proteome</keyword>
<name>A0ABQ3T2A9_9ACTN</name>
<reference evidence="3" key="1">
    <citation type="submission" date="2023-07" db="EMBL/GenBank/DDBJ databases">
        <title>Whole genome shotgun sequence of Streptomyces spororaveus NBRC 15456.</title>
        <authorList>
            <person name="Komaki H."/>
            <person name="Tamura T."/>
        </authorList>
    </citation>
    <scope>NUCLEOTIDE SEQUENCE [LARGE SCALE GENOMIC DNA]</scope>
    <source>
        <strain evidence="3">NBRC 15456</strain>
    </source>
</reference>
<organism evidence="2 3">
    <name type="scientific">Streptomyces spororaveus</name>
    <dbReference type="NCBI Taxonomy" id="284039"/>
    <lineage>
        <taxon>Bacteria</taxon>
        <taxon>Bacillati</taxon>
        <taxon>Actinomycetota</taxon>
        <taxon>Actinomycetes</taxon>
        <taxon>Kitasatosporales</taxon>
        <taxon>Streptomycetaceae</taxon>
        <taxon>Streptomyces</taxon>
    </lineage>
</organism>
<feature type="compositionally biased region" description="Basic and acidic residues" evidence="1">
    <location>
        <begin position="126"/>
        <end position="137"/>
    </location>
</feature>
<dbReference type="Proteomes" id="UP000608522">
    <property type="component" value="Unassembled WGS sequence"/>
</dbReference>
<protein>
    <submittedName>
        <fullName evidence="2">Uncharacterized protein</fullName>
    </submittedName>
</protein>